<sequence length="98" mass="10654">MAQFRVYRLPGGALALDLQSDVISLPTRVVAPLVPVEPGLPAFTRLEPAFDIEGQRFAMHTGELAAVSARLVEGEPVADLRGEDYAIRRALDMLFSGF</sequence>
<dbReference type="OrthoDB" id="9813510at2"/>
<dbReference type="Proteomes" id="UP000019666">
    <property type="component" value="Unassembled WGS sequence"/>
</dbReference>
<organism evidence="8 9">
    <name type="scientific">Rubellimicrobium mesophilum DSM 19309</name>
    <dbReference type="NCBI Taxonomy" id="442562"/>
    <lineage>
        <taxon>Bacteria</taxon>
        <taxon>Pseudomonadati</taxon>
        <taxon>Pseudomonadota</taxon>
        <taxon>Alphaproteobacteria</taxon>
        <taxon>Rhodobacterales</taxon>
        <taxon>Roseobacteraceae</taxon>
        <taxon>Rubellimicrobium</taxon>
    </lineage>
</organism>
<dbReference type="Pfam" id="PF01845">
    <property type="entry name" value="CcdB"/>
    <property type="match status" value="1"/>
</dbReference>
<evidence type="ECO:0000256" key="6">
    <source>
        <dbReference type="ARBA" id="ARBA00029628"/>
    </source>
</evidence>
<dbReference type="RefSeq" id="WP_037277681.1">
    <property type="nucleotide sequence ID" value="NZ_KK088526.1"/>
</dbReference>
<evidence type="ECO:0000256" key="5">
    <source>
        <dbReference type="ARBA" id="ARBA00023163"/>
    </source>
</evidence>
<protein>
    <recommendedName>
        <fullName evidence="2">Toxin CcdB</fullName>
    </recommendedName>
    <alternativeName>
        <fullName evidence="7">Cytotoxic protein CcdB</fullName>
    </alternativeName>
    <alternativeName>
        <fullName evidence="6">Protein LetD</fullName>
    </alternativeName>
</protein>
<dbReference type="GO" id="GO:0006276">
    <property type="term" value="P:plasmid maintenance"/>
    <property type="evidence" value="ECO:0007669"/>
    <property type="project" value="InterPro"/>
</dbReference>
<comment type="similarity">
    <text evidence="1">Belongs to the CcdB toxin family.</text>
</comment>
<evidence type="ECO:0000313" key="8">
    <source>
        <dbReference type="EMBL" id="EYD75500.1"/>
    </source>
</evidence>
<accession>A0A017HMG3</accession>
<evidence type="ECO:0000256" key="4">
    <source>
        <dbReference type="ARBA" id="ARBA00023015"/>
    </source>
</evidence>
<reference evidence="8 9" key="1">
    <citation type="submission" date="2013-02" db="EMBL/GenBank/DDBJ databases">
        <authorList>
            <person name="Fiebig A."/>
            <person name="Goeker M."/>
            <person name="Klenk H.-P.P."/>
        </authorList>
    </citation>
    <scope>NUCLEOTIDE SEQUENCE [LARGE SCALE GENOMIC DNA]</scope>
    <source>
        <strain evidence="8 9">DSM 19309</strain>
    </source>
</reference>
<dbReference type="EMBL" id="AOSK01000078">
    <property type="protein sequence ID" value="EYD75500.1"/>
    <property type="molecule type" value="Genomic_DNA"/>
</dbReference>
<evidence type="ECO:0000256" key="3">
    <source>
        <dbReference type="ARBA" id="ARBA00022491"/>
    </source>
</evidence>
<dbReference type="AlphaFoldDB" id="A0A017HMG3"/>
<dbReference type="SUPFAM" id="SSF50118">
    <property type="entry name" value="Cell growth inhibitor/plasmid maintenance toxic component"/>
    <property type="match status" value="1"/>
</dbReference>
<evidence type="ECO:0000256" key="7">
    <source>
        <dbReference type="ARBA" id="ARBA00033135"/>
    </source>
</evidence>
<proteinExistence type="inferred from homology"/>
<dbReference type="InterPro" id="IPR011067">
    <property type="entry name" value="Plasmid_toxin/cell-grow_inhib"/>
</dbReference>
<evidence type="ECO:0000256" key="1">
    <source>
        <dbReference type="ARBA" id="ARBA00005230"/>
    </source>
</evidence>
<keyword evidence="3" id="KW-0678">Repressor</keyword>
<keyword evidence="5" id="KW-0804">Transcription</keyword>
<name>A0A017HMG3_9RHOB</name>
<dbReference type="HOGENOM" id="CLU_158043_0_0_5"/>
<evidence type="ECO:0000256" key="2">
    <source>
        <dbReference type="ARBA" id="ARBA00015075"/>
    </source>
</evidence>
<keyword evidence="9" id="KW-1185">Reference proteome</keyword>
<evidence type="ECO:0000313" key="9">
    <source>
        <dbReference type="Proteomes" id="UP000019666"/>
    </source>
</evidence>
<dbReference type="Gene3D" id="2.30.30.110">
    <property type="match status" value="1"/>
</dbReference>
<dbReference type="STRING" id="442562.Rumeso_02927"/>
<gene>
    <name evidence="8" type="ORF">Rumeso_02927</name>
</gene>
<comment type="caution">
    <text evidence="8">The sequence shown here is derived from an EMBL/GenBank/DDBJ whole genome shotgun (WGS) entry which is preliminary data.</text>
</comment>
<keyword evidence="4" id="KW-0805">Transcription regulation</keyword>
<dbReference type="GO" id="GO:0008657">
    <property type="term" value="F:DNA topoisomerase type II (double strand cut, ATP-hydrolyzing) inhibitor activity"/>
    <property type="evidence" value="ECO:0007669"/>
    <property type="project" value="InterPro"/>
</dbReference>
<dbReference type="InterPro" id="IPR002712">
    <property type="entry name" value="CcdB"/>
</dbReference>